<evidence type="ECO:0000256" key="1">
    <source>
        <dbReference type="SAM" id="MobiDB-lite"/>
    </source>
</evidence>
<dbReference type="OrthoDB" id="10344458at2759"/>
<evidence type="ECO:0000313" key="2">
    <source>
        <dbReference type="EMBL" id="KAF2450534.1"/>
    </source>
</evidence>
<dbReference type="EMBL" id="MU001493">
    <property type="protein sequence ID" value="KAF2450534.1"/>
    <property type="molecule type" value="Genomic_DNA"/>
</dbReference>
<gene>
    <name evidence="2" type="ORF">P171DRAFT_426887</name>
</gene>
<dbReference type="AlphaFoldDB" id="A0A9P4PSH9"/>
<dbReference type="Proteomes" id="UP000799764">
    <property type="component" value="Unassembled WGS sequence"/>
</dbReference>
<name>A0A9P4PSH9_9PLEO</name>
<evidence type="ECO:0000313" key="3">
    <source>
        <dbReference type="Proteomes" id="UP000799764"/>
    </source>
</evidence>
<feature type="compositionally biased region" description="Polar residues" evidence="1">
    <location>
        <begin position="71"/>
        <end position="80"/>
    </location>
</feature>
<reference evidence="2" key="1">
    <citation type="journal article" date="2020" name="Stud. Mycol.">
        <title>101 Dothideomycetes genomes: a test case for predicting lifestyles and emergence of pathogens.</title>
        <authorList>
            <person name="Haridas S."/>
            <person name="Albert R."/>
            <person name="Binder M."/>
            <person name="Bloem J."/>
            <person name="Labutti K."/>
            <person name="Salamov A."/>
            <person name="Andreopoulos B."/>
            <person name="Baker S."/>
            <person name="Barry K."/>
            <person name="Bills G."/>
            <person name="Bluhm B."/>
            <person name="Cannon C."/>
            <person name="Castanera R."/>
            <person name="Culley D."/>
            <person name="Daum C."/>
            <person name="Ezra D."/>
            <person name="Gonzalez J."/>
            <person name="Henrissat B."/>
            <person name="Kuo A."/>
            <person name="Liang C."/>
            <person name="Lipzen A."/>
            <person name="Lutzoni F."/>
            <person name="Magnuson J."/>
            <person name="Mondo S."/>
            <person name="Nolan M."/>
            <person name="Ohm R."/>
            <person name="Pangilinan J."/>
            <person name="Park H.-J."/>
            <person name="Ramirez L."/>
            <person name="Alfaro M."/>
            <person name="Sun H."/>
            <person name="Tritt A."/>
            <person name="Yoshinaga Y."/>
            <person name="Zwiers L.-H."/>
            <person name="Turgeon B."/>
            <person name="Goodwin S."/>
            <person name="Spatafora J."/>
            <person name="Crous P."/>
            <person name="Grigoriev I."/>
        </authorList>
    </citation>
    <scope>NUCLEOTIDE SEQUENCE</scope>
    <source>
        <strain evidence="2">CBS 690.94</strain>
    </source>
</reference>
<feature type="compositionally biased region" description="Basic and acidic residues" evidence="1">
    <location>
        <begin position="86"/>
        <end position="102"/>
    </location>
</feature>
<feature type="region of interest" description="Disordered" evidence="1">
    <location>
        <begin position="71"/>
        <end position="102"/>
    </location>
</feature>
<comment type="caution">
    <text evidence="2">The sequence shown here is derived from an EMBL/GenBank/DDBJ whole genome shotgun (WGS) entry which is preliminary data.</text>
</comment>
<sequence>MDLRGITFLHDLVPGLEFLPIIETLSIFEVRSVQIESGRGSPFSAQCTIDDADHDLEKIYIAYGHPEMYVSPSSSATDAQKQVIPAKDDAEHKTKSQPYHDNEHDQTVYFFDPATRQDVGFTAMNHLLNPPERELQNYHAVDDFDDEDLGVV</sequence>
<proteinExistence type="predicted"/>
<organism evidence="2 3">
    <name type="scientific">Karstenula rhodostoma CBS 690.94</name>
    <dbReference type="NCBI Taxonomy" id="1392251"/>
    <lineage>
        <taxon>Eukaryota</taxon>
        <taxon>Fungi</taxon>
        <taxon>Dikarya</taxon>
        <taxon>Ascomycota</taxon>
        <taxon>Pezizomycotina</taxon>
        <taxon>Dothideomycetes</taxon>
        <taxon>Pleosporomycetidae</taxon>
        <taxon>Pleosporales</taxon>
        <taxon>Massarineae</taxon>
        <taxon>Didymosphaeriaceae</taxon>
        <taxon>Karstenula</taxon>
    </lineage>
</organism>
<accession>A0A9P4PSH9</accession>
<protein>
    <submittedName>
        <fullName evidence="2">Uncharacterized protein</fullName>
    </submittedName>
</protein>
<keyword evidence="3" id="KW-1185">Reference proteome</keyword>